<evidence type="ECO:0000256" key="3">
    <source>
        <dbReference type="SAM" id="SignalP"/>
    </source>
</evidence>
<dbReference type="Pfam" id="PF00561">
    <property type="entry name" value="Abhydrolase_1"/>
    <property type="match status" value="1"/>
</dbReference>
<dbReference type="Proteomes" id="UP000250140">
    <property type="component" value="Unassembled WGS sequence"/>
</dbReference>
<dbReference type="OrthoDB" id="408373at2759"/>
<name>A0A8E2F550_9PEZI</name>
<dbReference type="EMBL" id="KV749176">
    <property type="protein sequence ID" value="OCL10741.1"/>
    <property type="molecule type" value="Genomic_DNA"/>
</dbReference>
<keyword evidence="1 5" id="KW-0378">Hydrolase</keyword>
<evidence type="ECO:0000256" key="2">
    <source>
        <dbReference type="ARBA" id="ARBA00038334"/>
    </source>
</evidence>
<keyword evidence="6" id="KW-1185">Reference proteome</keyword>
<sequence>MFVIQRYPLIILQVLVVLHYHLPWINASAIPSSRSPKGKQDIAIQNENVTIHYNKYGSGPVIVFQHGFPDKATTWNTFQVDKFADSYTVITPFLRGYPPSGVPDAEEEYTKEKCVSDLLAILDHERTQSATIIGHDVGGAVAQYFAAAHPERVHALIMVNTPVLPVFEYLIEFDKDQQKMAEYTIQYEAYQLGQPKNISSIVKFILNATYRHEIAEYLEQSPIDGMLHFYNENYPGPPYGKNLSTVGLVQNVPSMILWGENDPYFSPKMIDGLQPWFLKGIRLVTVPDAGHWVFRDSPEKVNAEIESFLGLLRKYNTKR</sequence>
<feature type="signal peptide" evidence="3">
    <location>
        <begin position="1"/>
        <end position="27"/>
    </location>
</feature>
<proteinExistence type="inferred from homology"/>
<organism evidence="5 6">
    <name type="scientific">Glonium stellatum</name>
    <dbReference type="NCBI Taxonomy" id="574774"/>
    <lineage>
        <taxon>Eukaryota</taxon>
        <taxon>Fungi</taxon>
        <taxon>Dikarya</taxon>
        <taxon>Ascomycota</taxon>
        <taxon>Pezizomycotina</taxon>
        <taxon>Dothideomycetes</taxon>
        <taxon>Pleosporomycetidae</taxon>
        <taxon>Gloniales</taxon>
        <taxon>Gloniaceae</taxon>
        <taxon>Glonium</taxon>
    </lineage>
</organism>
<dbReference type="AlphaFoldDB" id="A0A8E2F550"/>
<dbReference type="SUPFAM" id="SSF53474">
    <property type="entry name" value="alpha/beta-Hydrolases"/>
    <property type="match status" value="1"/>
</dbReference>
<accession>A0A8E2F550</accession>
<dbReference type="PRINTS" id="PR00412">
    <property type="entry name" value="EPOXHYDRLASE"/>
</dbReference>
<dbReference type="InterPro" id="IPR000639">
    <property type="entry name" value="Epox_hydrolase-like"/>
</dbReference>
<evidence type="ECO:0000313" key="5">
    <source>
        <dbReference type="EMBL" id="OCL10741.1"/>
    </source>
</evidence>
<dbReference type="PANTHER" id="PTHR43329">
    <property type="entry name" value="EPOXIDE HYDROLASE"/>
    <property type="match status" value="1"/>
</dbReference>
<evidence type="ECO:0000256" key="1">
    <source>
        <dbReference type="ARBA" id="ARBA00022801"/>
    </source>
</evidence>
<protein>
    <submittedName>
        <fullName evidence="5">Putative hydrolase</fullName>
    </submittedName>
</protein>
<dbReference type="Gene3D" id="3.40.50.1820">
    <property type="entry name" value="alpha/beta hydrolase"/>
    <property type="match status" value="1"/>
</dbReference>
<dbReference type="InterPro" id="IPR000073">
    <property type="entry name" value="AB_hydrolase_1"/>
</dbReference>
<reference evidence="5 6" key="1">
    <citation type="journal article" date="2016" name="Nat. Commun.">
        <title>Ectomycorrhizal ecology is imprinted in the genome of the dominant symbiotic fungus Cenococcum geophilum.</title>
        <authorList>
            <consortium name="DOE Joint Genome Institute"/>
            <person name="Peter M."/>
            <person name="Kohler A."/>
            <person name="Ohm R.A."/>
            <person name="Kuo A."/>
            <person name="Krutzmann J."/>
            <person name="Morin E."/>
            <person name="Arend M."/>
            <person name="Barry K.W."/>
            <person name="Binder M."/>
            <person name="Choi C."/>
            <person name="Clum A."/>
            <person name="Copeland A."/>
            <person name="Grisel N."/>
            <person name="Haridas S."/>
            <person name="Kipfer T."/>
            <person name="LaButti K."/>
            <person name="Lindquist E."/>
            <person name="Lipzen A."/>
            <person name="Maire R."/>
            <person name="Meier B."/>
            <person name="Mihaltcheva S."/>
            <person name="Molinier V."/>
            <person name="Murat C."/>
            <person name="Poggeler S."/>
            <person name="Quandt C.A."/>
            <person name="Sperisen C."/>
            <person name="Tritt A."/>
            <person name="Tisserant E."/>
            <person name="Crous P.W."/>
            <person name="Henrissat B."/>
            <person name="Nehls U."/>
            <person name="Egli S."/>
            <person name="Spatafora J.W."/>
            <person name="Grigoriev I.V."/>
            <person name="Martin F.M."/>
        </authorList>
    </citation>
    <scope>NUCLEOTIDE SEQUENCE [LARGE SCALE GENOMIC DNA]</scope>
    <source>
        <strain evidence="5 6">CBS 207.34</strain>
    </source>
</reference>
<keyword evidence="3" id="KW-0732">Signal</keyword>
<comment type="similarity">
    <text evidence="2">Belongs to the AB hydrolase superfamily. Epoxide hydrolase family.</text>
</comment>
<dbReference type="InterPro" id="IPR029058">
    <property type="entry name" value="AB_hydrolase_fold"/>
</dbReference>
<evidence type="ECO:0000313" key="6">
    <source>
        <dbReference type="Proteomes" id="UP000250140"/>
    </source>
</evidence>
<feature type="domain" description="AB hydrolase-1" evidence="4">
    <location>
        <begin position="60"/>
        <end position="296"/>
    </location>
</feature>
<feature type="chain" id="PRO_5034134658" evidence="3">
    <location>
        <begin position="28"/>
        <end position="319"/>
    </location>
</feature>
<gene>
    <name evidence="5" type="ORF">AOQ84DRAFT_387305</name>
</gene>
<evidence type="ECO:0000259" key="4">
    <source>
        <dbReference type="Pfam" id="PF00561"/>
    </source>
</evidence>
<dbReference type="GO" id="GO:0016787">
    <property type="term" value="F:hydrolase activity"/>
    <property type="evidence" value="ECO:0007669"/>
    <property type="project" value="UniProtKB-KW"/>
</dbReference>
<dbReference type="PRINTS" id="PR00111">
    <property type="entry name" value="ABHYDROLASE"/>
</dbReference>